<dbReference type="Proteomes" id="UP000001409">
    <property type="component" value="Chromosome"/>
</dbReference>
<dbReference type="PANTHER" id="PTHR37981">
    <property type="entry name" value="LIPASE 2"/>
    <property type="match status" value="1"/>
</dbReference>
<dbReference type="Gene3D" id="3.40.50.1110">
    <property type="entry name" value="SGNH hydrolase"/>
    <property type="match status" value="1"/>
</dbReference>
<proteinExistence type="predicted"/>
<dbReference type="InterPro" id="IPR013830">
    <property type="entry name" value="SGNH_hydro"/>
</dbReference>
<feature type="disulfide bond" evidence="2">
    <location>
        <begin position="102"/>
        <end position="129"/>
    </location>
</feature>
<keyword evidence="5" id="KW-1185">Reference proteome</keyword>
<feature type="disulfide bond" evidence="2">
    <location>
        <begin position="251"/>
        <end position="302"/>
    </location>
</feature>
<dbReference type="AlphaFoldDB" id="Q8FS68"/>
<evidence type="ECO:0000313" key="5">
    <source>
        <dbReference type="Proteomes" id="UP000001409"/>
    </source>
</evidence>
<dbReference type="PANTHER" id="PTHR37981:SF1">
    <property type="entry name" value="SGNH HYDROLASE-TYPE ESTERASE DOMAIN-CONTAINING PROTEIN"/>
    <property type="match status" value="1"/>
</dbReference>
<dbReference type="Pfam" id="PF13472">
    <property type="entry name" value="Lipase_GDSL_2"/>
    <property type="match status" value="1"/>
</dbReference>
<evidence type="ECO:0000313" key="4">
    <source>
        <dbReference type="EMBL" id="BAC17346.1"/>
    </source>
</evidence>
<dbReference type="HOGENOM" id="CLU_074303_0_0_11"/>
<dbReference type="CDD" id="cd01823">
    <property type="entry name" value="SEST_like"/>
    <property type="match status" value="1"/>
</dbReference>
<organism evidence="4 5">
    <name type="scientific">Corynebacterium efficiens (strain DSM 44549 / YS-314 / AJ 12310 / JCM 11189 / NBRC 100395)</name>
    <dbReference type="NCBI Taxonomy" id="196164"/>
    <lineage>
        <taxon>Bacteria</taxon>
        <taxon>Bacillati</taxon>
        <taxon>Actinomycetota</taxon>
        <taxon>Actinomycetes</taxon>
        <taxon>Mycobacteriales</taxon>
        <taxon>Corynebacteriaceae</taxon>
        <taxon>Corynebacterium</taxon>
    </lineage>
</organism>
<dbReference type="InterPro" id="IPR037460">
    <property type="entry name" value="SEST-like"/>
</dbReference>
<evidence type="ECO:0000259" key="3">
    <source>
        <dbReference type="Pfam" id="PF13472"/>
    </source>
</evidence>
<evidence type="ECO:0000256" key="2">
    <source>
        <dbReference type="PIRSR" id="PIRSR637460-2"/>
    </source>
</evidence>
<keyword evidence="2" id="KW-1015">Disulfide bond</keyword>
<feature type="active site" evidence="1">
    <location>
        <position position="324"/>
    </location>
</feature>
<dbReference type="GO" id="GO:0016788">
    <property type="term" value="F:hydrolase activity, acting on ester bonds"/>
    <property type="evidence" value="ECO:0007669"/>
    <property type="project" value="InterPro"/>
</dbReference>
<protein>
    <recommendedName>
        <fullName evidence="3">SGNH hydrolase-type esterase domain-containing protein</fullName>
    </recommendedName>
</protein>
<dbReference type="EMBL" id="BA000035">
    <property type="protein sequence ID" value="BAC17346.1"/>
    <property type="molecule type" value="Genomic_DNA"/>
</dbReference>
<dbReference type="GO" id="GO:0006629">
    <property type="term" value="P:lipid metabolic process"/>
    <property type="evidence" value="ECO:0007669"/>
    <property type="project" value="TreeGrafter"/>
</dbReference>
<feature type="active site" description="Nucleophile" evidence="1">
    <location>
        <position position="86"/>
    </location>
</feature>
<evidence type="ECO:0000256" key="1">
    <source>
        <dbReference type="PIRSR" id="PIRSR637460-1"/>
    </source>
</evidence>
<accession>Q8FS68</accession>
<dbReference type="KEGG" id="cef:CE0536"/>
<sequence>MGAFCVPGGCGAANIFSAVGGEGELLMSRSGFTRVVAALLAVVMMIGVTPAHAQDARTLRALTSSEGIADTRAPEGGARVVVFGDSHSSGTNAPFTADERGCLRGAGSWPAQLQARLGLPTGELIDASCNGASINSAGLHFSDEVRHAESLGAIGPRTEEIIIQFGKNDHWGNPDISLRYSVINCLTDLVNGCGDRAVAAGTMQDPAAVTPEYYAQRMEPVIDYLRYYAPNATITLMGYQEYMPRTGGEICVRLGGVDIRKPDAWALVSYMDRLEAAIGGAAEILKVEYVDLRAATAGHSSCTVDPWVNGVVDARVPALGMPWHPSVKGDGVTAGLLADRIARA</sequence>
<reference evidence="4 5" key="1">
    <citation type="journal article" date="2003" name="Genome Res.">
        <title>Comparative complete genome sequence analysis of the amino acid replacements responsible for the thermostability of Corynebacterium efficiens.</title>
        <authorList>
            <person name="Nishio Y."/>
            <person name="Nakamura Y."/>
            <person name="Kawarabayasi Y."/>
            <person name="Usuda Y."/>
            <person name="Kimura E."/>
            <person name="Sugimoto S."/>
            <person name="Matsui K."/>
            <person name="Yamagishi A."/>
            <person name="Kikuchi H."/>
            <person name="Ikeo K."/>
            <person name="Gojobori T."/>
        </authorList>
    </citation>
    <scope>NUCLEOTIDE SEQUENCE [LARGE SCALE GENOMIC DNA]</scope>
    <source>
        <strain evidence="5">DSM 44549 / YS-314 / AJ 12310 / JCM 11189 / NBRC 100395</strain>
    </source>
</reference>
<dbReference type="InterPro" id="IPR036514">
    <property type="entry name" value="SGNH_hydro_sf"/>
</dbReference>
<dbReference type="SUPFAM" id="SSF52266">
    <property type="entry name" value="SGNH hydrolase"/>
    <property type="match status" value="1"/>
</dbReference>
<dbReference type="eggNOG" id="COG2755">
    <property type="taxonomic scope" value="Bacteria"/>
</dbReference>
<dbReference type="STRING" id="196164.gene:10740938"/>
<feature type="disulfide bond" evidence="2">
    <location>
        <begin position="185"/>
        <end position="193"/>
    </location>
</feature>
<feature type="domain" description="SGNH hydrolase-type esterase" evidence="3">
    <location>
        <begin position="82"/>
        <end position="329"/>
    </location>
</feature>
<name>Q8FS68_COREF</name>